<feature type="non-terminal residue" evidence="3">
    <location>
        <position position="1"/>
    </location>
</feature>
<dbReference type="EMBL" id="KV426115">
    <property type="protein sequence ID" value="KZV87810.1"/>
    <property type="molecule type" value="Genomic_DNA"/>
</dbReference>
<organism evidence="3 4">
    <name type="scientific">Exidia glandulosa HHB12029</name>
    <dbReference type="NCBI Taxonomy" id="1314781"/>
    <lineage>
        <taxon>Eukaryota</taxon>
        <taxon>Fungi</taxon>
        <taxon>Dikarya</taxon>
        <taxon>Basidiomycota</taxon>
        <taxon>Agaricomycotina</taxon>
        <taxon>Agaricomycetes</taxon>
        <taxon>Auriculariales</taxon>
        <taxon>Exidiaceae</taxon>
        <taxon>Exidia</taxon>
    </lineage>
</organism>
<evidence type="ECO:0000313" key="4">
    <source>
        <dbReference type="Proteomes" id="UP000077266"/>
    </source>
</evidence>
<dbReference type="Pfam" id="PF00106">
    <property type="entry name" value="adh_short"/>
    <property type="match status" value="1"/>
</dbReference>
<sequence length="319" mass="33704">MTETLGFSSTAQDVVALFPNAAAGKTIAITGPSPTGIGGETAVGFALAGARTIVLLGRSASSLQPVVERIKAANTETVVKIVEMDLSSLSSVRKAAEGLEVEEVDVLVNNAGIMCAPFALTPEGVESHFAINFLSHFILTNLLRPKTVVHVAVDMTAALVRLGDEARRAFGDDGSFASGAQYDPLLAYANGKLSLAYFGFELARRGKGVKSIVVHPGLIISGLMKHITPAIQASSFAKLSSVLSESADFKPENPKTFAQGAASTLRAALDGTVESGSFVKDCQVVEPNLMEGKEERERKGKEVWMLGEKFVGEKFEGTW</sequence>
<gene>
    <name evidence="3" type="ORF">EXIGLDRAFT_651820</name>
</gene>
<dbReference type="InterPro" id="IPR002347">
    <property type="entry name" value="SDR_fam"/>
</dbReference>
<dbReference type="InterPro" id="IPR036291">
    <property type="entry name" value="NAD(P)-bd_dom_sf"/>
</dbReference>
<evidence type="ECO:0000256" key="1">
    <source>
        <dbReference type="ARBA" id="ARBA00006484"/>
    </source>
</evidence>
<proteinExistence type="inferred from homology"/>
<dbReference type="STRING" id="1314781.A0A165EVY1"/>
<dbReference type="GO" id="GO:0016491">
    <property type="term" value="F:oxidoreductase activity"/>
    <property type="evidence" value="ECO:0007669"/>
    <property type="project" value="UniProtKB-KW"/>
</dbReference>
<comment type="similarity">
    <text evidence="1">Belongs to the short-chain dehydrogenases/reductases (SDR) family.</text>
</comment>
<dbReference type="OrthoDB" id="191139at2759"/>
<accession>A0A165EVY1</accession>
<dbReference type="Proteomes" id="UP000077266">
    <property type="component" value="Unassembled WGS sequence"/>
</dbReference>
<dbReference type="PRINTS" id="PR00081">
    <property type="entry name" value="GDHRDH"/>
</dbReference>
<dbReference type="AlphaFoldDB" id="A0A165EVY1"/>
<protein>
    <submittedName>
        <fullName evidence="3">NAD(P)-binding protein</fullName>
    </submittedName>
</protein>
<dbReference type="PANTHER" id="PTHR24320:SF283">
    <property type="entry name" value="RETINOL DEHYDROGENASE 11"/>
    <property type="match status" value="1"/>
</dbReference>
<dbReference type="Gene3D" id="3.40.50.720">
    <property type="entry name" value="NAD(P)-binding Rossmann-like Domain"/>
    <property type="match status" value="1"/>
</dbReference>
<keyword evidence="4" id="KW-1185">Reference proteome</keyword>
<name>A0A165EVY1_EXIGL</name>
<evidence type="ECO:0000313" key="3">
    <source>
        <dbReference type="EMBL" id="KZV87810.1"/>
    </source>
</evidence>
<dbReference type="InParanoid" id="A0A165EVY1"/>
<evidence type="ECO:0000256" key="2">
    <source>
        <dbReference type="ARBA" id="ARBA00023002"/>
    </source>
</evidence>
<dbReference type="PANTHER" id="PTHR24320">
    <property type="entry name" value="RETINOL DEHYDROGENASE"/>
    <property type="match status" value="1"/>
</dbReference>
<keyword evidence="2" id="KW-0560">Oxidoreductase</keyword>
<reference evidence="3 4" key="1">
    <citation type="journal article" date="2016" name="Mol. Biol. Evol.">
        <title>Comparative Genomics of Early-Diverging Mushroom-Forming Fungi Provides Insights into the Origins of Lignocellulose Decay Capabilities.</title>
        <authorList>
            <person name="Nagy L.G."/>
            <person name="Riley R."/>
            <person name="Tritt A."/>
            <person name="Adam C."/>
            <person name="Daum C."/>
            <person name="Floudas D."/>
            <person name="Sun H."/>
            <person name="Yadav J.S."/>
            <person name="Pangilinan J."/>
            <person name="Larsson K.H."/>
            <person name="Matsuura K."/>
            <person name="Barry K."/>
            <person name="Labutti K."/>
            <person name="Kuo R."/>
            <person name="Ohm R.A."/>
            <person name="Bhattacharya S.S."/>
            <person name="Shirouzu T."/>
            <person name="Yoshinaga Y."/>
            <person name="Martin F.M."/>
            <person name="Grigoriev I.V."/>
            <person name="Hibbett D.S."/>
        </authorList>
    </citation>
    <scope>NUCLEOTIDE SEQUENCE [LARGE SCALE GENOMIC DNA]</scope>
    <source>
        <strain evidence="3 4">HHB12029</strain>
    </source>
</reference>
<dbReference type="SUPFAM" id="SSF51735">
    <property type="entry name" value="NAD(P)-binding Rossmann-fold domains"/>
    <property type="match status" value="1"/>
</dbReference>